<dbReference type="InterPro" id="IPR050696">
    <property type="entry name" value="FtsA/MreB"/>
</dbReference>
<dbReference type="PANTHER" id="PTHR32432:SF4">
    <property type="entry name" value="CELL DIVISION PROTEIN FTSA"/>
    <property type="match status" value="1"/>
</dbReference>
<dbReference type="InterPro" id="IPR020823">
    <property type="entry name" value="Cell_div_FtsA"/>
</dbReference>
<dbReference type="AlphaFoldDB" id="A0A7W7ZW36"/>
<dbReference type="Proteomes" id="UP000584867">
    <property type="component" value="Unassembled WGS sequence"/>
</dbReference>
<dbReference type="GO" id="GO:0043093">
    <property type="term" value="P:FtsZ-dependent cytokinesis"/>
    <property type="evidence" value="ECO:0007669"/>
    <property type="project" value="UniProtKB-UniRule"/>
</dbReference>
<dbReference type="PANTHER" id="PTHR32432">
    <property type="entry name" value="CELL DIVISION PROTEIN FTSA-RELATED"/>
    <property type="match status" value="1"/>
</dbReference>
<dbReference type="GO" id="GO:0009898">
    <property type="term" value="C:cytoplasmic side of plasma membrane"/>
    <property type="evidence" value="ECO:0007669"/>
    <property type="project" value="UniProtKB-UniRule"/>
</dbReference>
<reference evidence="8 9" key="1">
    <citation type="submission" date="2020-08" db="EMBL/GenBank/DDBJ databases">
        <title>Genomic Encyclopedia of Type Strains, Phase IV (KMG-V): Genome sequencing to study the core and pangenomes of soil and plant-associated prokaryotes.</title>
        <authorList>
            <person name="Whitman W."/>
        </authorList>
    </citation>
    <scope>NUCLEOTIDE SEQUENCE [LARGE SCALE GENOMIC DNA]</scope>
    <source>
        <strain evidence="8 9">X5P3</strain>
    </source>
</reference>
<dbReference type="RefSeq" id="WP_184260967.1">
    <property type="nucleotide sequence ID" value="NZ_JACHIO010000036.1"/>
</dbReference>
<evidence type="ECO:0000256" key="5">
    <source>
        <dbReference type="HAMAP-Rule" id="MF_02033"/>
    </source>
</evidence>
<accession>A0A7W7ZW36</accession>
<dbReference type="PIRSF" id="PIRSF003101">
    <property type="entry name" value="FtsA"/>
    <property type="match status" value="1"/>
</dbReference>
<dbReference type="EMBL" id="JACHIO010000036">
    <property type="protein sequence ID" value="MBB5066793.1"/>
    <property type="molecule type" value="Genomic_DNA"/>
</dbReference>
<dbReference type="InterPro" id="IPR003494">
    <property type="entry name" value="SHS2_FtsA"/>
</dbReference>
<keyword evidence="1 5" id="KW-1003">Cell membrane</keyword>
<gene>
    <name evidence="5" type="primary">ftsA</name>
    <name evidence="8" type="ORF">HDF15_005178</name>
</gene>
<evidence type="ECO:0000256" key="3">
    <source>
        <dbReference type="ARBA" id="ARBA00023136"/>
    </source>
</evidence>
<dbReference type="CDD" id="cd24048">
    <property type="entry name" value="ASKHA_NBD_FtsA"/>
    <property type="match status" value="1"/>
</dbReference>
<sequence length="408" mass="43203">MNPRNENLITVLDAGSSKSCVLVAELTDGVLRYRGHGVEASRGMRRGVISDLGPAAEAINQAALTAERVTKAPIETAVVGVGGPHIRGMNSQGGISMGSRMKEITREDVRSAIDRARSIGLAPDREVLHLLPQQFILDDQAGIHDPVGMVGNRLEVNLHLSTCSGSAVQSVVTCANKAGLEVMDTIFEGIAAAEAVLSADERELGVCLADIGAASTELVVFFEGSVAHTAVLPIGGDHFTNDLAVGLHVSVEEAEQLKRTYGNCVVTSVPQLNEIEVGGDLATGGQPARMVRQRFLAEVLEPRARELLTMLRDNLRSGGVLEAMGAGCVFTGGGANLLGLLDNAESLLRVPARIGYPVPLSRMPSELAKPEFSAAIGMLLYTHRTQVRKASEEQGLRQKLKSIFAGSF</sequence>
<evidence type="ECO:0000256" key="4">
    <source>
        <dbReference type="ARBA" id="ARBA00023306"/>
    </source>
</evidence>
<protein>
    <recommendedName>
        <fullName evidence="5 6">Cell division protein FtsA</fullName>
    </recommendedName>
</protein>
<evidence type="ECO:0000256" key="1">
    <source>
        <dbReference type="ARBA" id="ARBA00022475"/>
    </source>
</evidence>
<dbReference type="Pfam" id="PF14450">
    <property type="entry name" value="FtsA"/>
    <property type="match status" value="1"/>
</dbReference>
<name>A0A7W7ZW36_9BACT</name>
<evidence type="ECO:0000259" key="7">
    <source>
        <dbReference type="SMART" id="SM00842"/>
    </source>
</evidence>
<comment type="similarity">
    <text evidence="5 6">Belongs to the FtsA/MreB family.</text>
</comment>
<keyword evidence="4 5" id="KW-0131">Cell cycle</keyword>
<dbReference type="Pfam" id="PF02491">
    <property type="entry name" value="SHS2_FTSA"/>
    <property type="match status" value="1"/>
</dbReference>
<dbReference type="SUPFAM" id="SSF53067">
    <property type="entry name" value="Actin-like ATPase domain"/>
    <property type="match status" value="2"/>
</dbReference>
<dbReference type="Gene3D" id="3.30.1490.110">
    <property type="match status" value="1"/>
</dbReference>
<dbReference type="GO" id="GO:0032153">
    <property type="term" value="C:cell division site"/>
    <property type="evidence" value="ECO:0007669"/>
    <property type="project" value="UniProtKB-UniRule"/>
</dbReference>
<feature type="domain" description="SHS2" evidence="7">
    <location>
        <begin position="9"/>
        <end position="196"/>
    </location>
</feature>
<evidence type="ECO:0000256" key="2">
    <source>
        <dbReference type="ARBA" id="ARBA00022618"/>
    </source>
</evidence>
<evidence type="ECO:0000256" key="6">
    <source>
        <dbReference type="PIRNR" id="PIRNR003101"/>
    </source>
</evidence>
<comment type="function">
    <text evidence="5 6">Cell division protein that is involved in the assembly of the Z ring. May serve as a membrane anchor for the Z ring.</text>
</comment>
<dbReference type="SMART" id="SM00842">
    <property type="entry name" value="FtsA"/>
    <property type="match status" value="1"/>
</dbReference>
<dbReference type="InterPro" id="IPR043129">
    <property type="entry name" value="ATPase_NBD"/>
</dbReference>
<comment type="caution">
    <text evidence="8">The sequence shown here is derived from an EMBL/GenBank/DDBJ whole genome shotgun (WGS) entry which is preliminary data.</text>
</comment>
<dbReference type="NCBIfam" id="TIGR01174">
    <property type="entry name" value="ftsA"/>
    <property type="match status" value="1"/>
</dbReference>
<dbReference type="Gene3D" id="3.30.420.40">
    <property type="match status" value="2"/>
</dbReference>
<keyword evidence="3 5" id="KW-0472">Membrane</keyword>
<dbReference type="HAMAP" id="MF_02033">
    <property type="entry name" value="FtsA"/>
    <property type="match status" value="1"/>
</dbReference>
<comment type="subunit">
    <text evidence="5">Self-interacts. Interacts with FtsZ.</text>
</comment>
<keyword evidence="2 5" id="KW-0132">Cell division</keyword>
<evidence type="ECO:0000313" key="9">
    <source>
        <dbReference type="Proteomes" id="UP000584867"/>
    </source>
</evidence>
<evidence type="ECO:0000313" key="8">
    <source>
        <dbReference type="EMBL" id="MBB5066793.1"/>
    </source>
</evidence>
<comment type="subcellular location">
    <subcellularLocation>
        <location evidence="5">Cell membrane</location>
        <topology evidence="5">Peripheral membrane protein</topology>
        <orientation evidence="5">Cytoplasmic side</orientation>
    </subcellularLocation>
    <text evidence="5">Localizes to the Z ring in an FtsZ-dependent manner. Targeted to the membrane through a conserved C-terminal amphipathic helix.</text>
</comment>
<proteinExistence type="inferred from homology"/>
<organism evidence="8 9">
    <name type="scientific">Granulicella mallensis</name>
    <dbReference type="NCBI Taxonomy" id="940614"/>
    <lineage>
        <taxon>Bacteria</taxon>
        <taxon>Pseudomonadati</taxon>
        <taxon>Acidobacteriota</taxon>
        <taxon>Terriglobia</taxon>
        <taxon>Terriglobales</taxon>
        <taxon>Acidobacteriaceae</taxon>
        <taxon>Granulicella</taxon>
    </lineage>
</organism>